<dbReference type="Gene3D" id="3.40.50.720">
    <property type="entry name" value="NAD(P)-binding Rossmann-like Domain"/>
    <property type="match status" value="1"/>
</dbReference>
<comment type="caution">
    <text evidence="5">The sequence shown here is derived from an EMBL/GenBank/DDBJ whole genome shotgun (WGS) entry which is preliminary data.</text>
</comment>
<keyword evidence="6" id="KW-1185">Reference proteome</keyword>
<dbReference type="PANTHER" id="PTHR22604">
    <property type="entry name" value="OXIDOREDUCTASES"/>
    <property type="match status" value="1"/>
</dbReference>
<feature type="domain" description="Gfo/Idh/MocA-like oxidoreductase N-terminal" evidence="3">
    <location>
        <begin position="5"/>
        <end position="123"/>
    </location>
</feature>
<evidence type="ECO:0000256" key="1">
    <source>
        <dbReference type="ARBA" id="ARBA00010928"/>
    </source>
</evidence>
<gene>
    <name evidence="5" type="ORF">FKG95_24530</name>
</gene>
<dbReference type="Pfam" id="PF22725">
    <property type="entry name" value="GFO_IDH_MocA_C3"/>
    <property type="match status" value="1"/>
</dbReference>
<reference evidence="5 6" key="1">
    <citation type="submission" date="2019-06" db="EMBL/GenBank/DDBJ databases">
        <title>Whole genome sequence for Rhodospirillaceae sp. R148.</title>
        <authorList>
            <person name="Wang G."/>
        </authorList>
    </citation>
    <scope>NUCLEOTIDE SEQUENCE [LARGE SCALE GENOMIC DNA]</scope>
    <source>
        <strain evidence="5 6">R148</strain>
    </source>
</reference>
<keyword evidence="2" id="KW-0560">Oxidoreductase</keyword>
<evidence type="ECO:0000256" key="2">
    <source>
        <dbReference type="ARBA" id="ARBA00023002"/>
    </source>
</evidence>
<dbReference type="InterPro" id="IPR050984">
    <property type="entry name" value="Gfo/Idh/MocA_domain"/>
</dbReference>
<evidence type="ECO:0000259" key="4">
    <source>
        <dbReference type="Pfam" id="PF22725"/>
    </source>
</evidence>
<dbReference type="Proteomes" id="UP000315252">
    <property type="component" value="Unassembled WGS sequence"/>
</dbReference>
<sequence>MNQLQWGIVGCGDVTEVKSGPALQKASRSSIAAVMRRDGEKAADYARRHGIAKSYDSAQALIGDPDVNAVYIATPPDSHCELTLAALKAGKPVLVEKPMSLTVEEGKTMAEAAKAAGQSLVVAFYRRALPRFEHMREIVQDGTIGTPRCVSVVHRMQAPDSSNDTWRLDPKVGGGGFFADMQSHTIDWLSHVFGPAREVQAQVRRQSKNHAAEDLVSFSLGYQDVVAAGLCAYSVGEQEESVTVLGDKGSVSMGFFRPSNITVKTADGIREIERPDPPHVHQPFVEKIVAHLLDGEPNPCSPEVGLQTMEVLAQVYKGFDQS</sequence>
<evidence type="ECO:0000313" key="5">
    <source>
        <dbReference type="EMBL" id="TQV74447.1"/>
    </source>
</evidence>
<evidence type="ECO:0000259" key="3">
    <source>
        <dbReference type="Pfam" id="PF01408"/>
    </source>
</evidence>
<dbReference type="EMBL" id="VHSH01000010">
    <property type="protein sequence ID" value="TQV74447.1"/>
    <property type="molecule type" value="Genomic_DNA"/>
</dbReference>
<dbReference type="InterPro" id="IPR000683">
    <property type="entry name" value="Gfo/Idh/MocA-like_OxRdtase_N"/>
</dbReference>
<dbReference type="InterPro" id="IPR055170">
    <property type="entry name" value="GFO_IDH_MocA-like_dom"/>
</dbReference>
<organism evidence="5 6">
    <name type="scientific">Denitrobaculum tricleocarpae</name>
    <dbReference type="NCBI Taxonomy" id="2591009"/>
    <lineage>
        <taxon>Bacteria</taxon>
        <taxon>Pseudomonadati</taxon>
        <taxon>Pseudomonadota</taxon>
        <taxon>Alphaproteobacteria</taxon>
        <taxon>Rhodospirillales</taxon>
        <taxon>Rhodospirillaceae</taxon>
        <taxon>Denitrobaculum</taxon>
    </lineage>
</organism>
<dbReference type="OrthoDB" id="9800846at2"/>
<dbReference type="AlphaFoldDB" id="A0A545TB55"/>
<feature type="domain" description="GFO/IDH/MocA-like oxidoreductase" evidence="4">
    <location>
        <begin position="132"/>
        <end position="251"/>
    </location>
</feature>
<name>A0A545TB55_9PROT</name>
<dbReference type="InterPro" id="IPR036291">
    <property type="entry name" value="NAD(P)-bd_dom_sf"/>
</dbReference>
<dbReference type="RefSeq" id="WP_142899078.1">
    <property type="nucleotide sequence ID" value="NZ_ML660061.1"/>
</dbReference>
<proteinExistence type="inferred from homology"/>
<evidence type="ECO:0000313" key="6">
    <source>
        <dbReference type="Proteomes" id="UP000315252"/>
    </source>
</evidence>
<dbReference type="Gene3D" id="3.30.360.10">
    <property type="entry name" value="Dihydrodipicolinate Reductase, domain 2"/>
    <property type="match status" value="1"/>
</dbReference>
<protein>
    <submittedName>
        <fullName evidence="5">Gfo/Idh/MocA family oxidoreductase</fullName>
    </submittedName>
</protein>
<dbReference type="GO" id="GO:0000166">
    <property type="term" value="F:nucleotide binding"/>
    <property type="evidence" value="ECO:0007669"/>
    <property type="project" value="InterPro"/>
</dbReference>
<dbReference type="PANTHER" id="PTHR22604:SF105">
    <property type="entry name" value="TRANS-1,2-DIHYDROBENZENE-1,2-DIOL DEHYDROGENASE"/>
    <property type="match status" value="1"/>
</dbReference>
<comment type="similarity">
    <text evidence="1">Belongs to the Gfo/Idh/MocA family.</text>
</comment>
<dbReference type="SUPFAM" id="SSF55347">
    <property type="entry name" value="Glyceraldehyde-3-phosphate dehydrogenase-like, C-terminal domain"/>
    <property type="match status" value="1"/>
</dbReference>
<dbReference type="Pfam" id="PF01408">
    <property type="entry name" value="GFO_IDH_MocA"/>
    <property type="match status" value="1"/>
</dbReference>
<dbReference type="SUPFAM" id="SSF51735">
    <property type="entry name" value="NAD(P)-binding Rossmann-fold domains"/>
    <property type="match status" value="1"/>
</dbReference>
<accession>A0A545TB55</accession>
<dbReference type="GO" id="GO:0016491">
    <property type="term" value="F:oxidoreductase activity"/>
    <property type="evidence" value="ECO:0007669"/>
    <property type="project" value="UniProtKB-KW"/>
</dbReference>